<dbReference type="InterPro" id="IPR029063">
    <property type="entry name" value="SAM-dependent_MTases_sf"/>
</dbReference>
<reference evidence="3" key="1">
    <citation type="journal article" date="2020" name="bioRxiv">
        <title>A rank-normalized archaeal taxonomy based on genome phylogeny resolves widespread incomplete and uneven classifications.</title>
        <authorList>
            <person name="Rinke C."/>
            <person name="Chuvochina M."/>
            <person name="Mussig A.J."/>
            <person name="Chaumeil P.-A."/>
            <person name="Waite D.W."/>
            <person name="Whitman W.B."/>
            <person name="Parks D.H."/>
            <person name="Hugenholtz P."/>
        </authorList>
    </citation>
    <scope>NUCLEOTIDE SEQUENCE</scope>
    <source>
        <strain evidence="3">UBA8876</strain>
    </source>
</reference>
<comment type="caution">
    <text evidence="3">The sequence shown here is derived from an EMBL/GenBank/DDBJ whole genome shotgun (WGS) entry which is preliminary data.</text>
</comment>
<gene>
    <name evidence="3" type="ORF">HA338_07065</name>
</gene>
<sequence length="226" mass="26631">MIRREKTKINILKRDFSVEKIKNSFSKVAWFYDLWSRFAEEKAVNKALEMSKIKNGEKVLEVAVGTGIMFEHIVKLNPEGENEGIDISDDMLKRAKKRLKDVNNKNYNLNEGNALNLQYQDQYFDVLINNYMLDLFPGEKIDEVLREFNRVLKPGGRLVITSMAFGEKWHNRIWFYIAKYFPYIITYCRPIKLKENIKLSGFELLETEEISQNTFPSEVIKARKTK</sequence>
<name>A0A832WA17_9EURY</name>
<dbReference type="PANTHER" id="PTHR42912:SF80">
    <property type="entry name" value="METHYLTRANSFERASE DOMAIN-CONTAINING PROTEIN"/>
    <property type="match status" value="1"/>
</dbReference>
<dbReference type="InterPro" id="IPR050508">
    <property type="entry name" value="Methyltransf_Superfamily"/>
</dbReference>
<evidence type="ECO:0000313" key="3">
    <source>
        <dbReference type="EMBL" id="HIH93800.1"/>
    </source>
</evidence>
<dbReference type="GO" id="GO:0032259">
    <property type="term" value="P:methylation"/>
    <property type="evidence" value="ECO:0007669"/>
    <property type="project" value="UniProtKB-KW"/>
</dbReference>
<keyword evidence="3" id="KW-0808">Transferase</keyword>
<dbReference type="GO" id="GO:0008168">
    <property type="term" value="F:methyltransferase activity"/>
    <property type="evidence" value="ECO:0007669"/>
    <property type="project" value="UniProtKB-KW"/>
</dbReference>
<organism evidence="3 4">
    <name type="scientific">Methanosarcina acetivorans</name>
    <dbReference type="NCBI Taxonomy" id="2214"/>
    <lineage>
        <taxon>Archaea</taxon>
        <taxon>Methanobacteriati</taxon>
        <taxon>Methanobacteriota</taxon>
        <taxon>Stenosarchaea group</taxon>
        <taxon>Methanomicrobia</taxon>
        <taxon>Methanosarcinales</taxon>
        <taxon>Methanosarcinaceae</taxon>
        <taxon>Methanosarcina</taxon>
    </lineage>
</organism>
<evidence type="ECO:0000259" key="2">
    <source>
        <dbReference type="Pfam" id="PF13847"/>
    </source>
</evidence>
<dbReference type="RefSeq" id="WP_011023562.1">
    <property type="nucleotide sequence ID" value="NZ_DUJU01000079.1"/>
</dbReference>
<feature type="domain" description="Methyltransferase" evidence="2">
    <location>
        <begin position="54"/>
        <end position="164"/>
    </location>
</feature>
<evidence type="ECO:0000256" key="1">
    <source>
        <dbReference type="SAM" id="Coils"/>
    </source>
</evidence>
<dbReference type="GeneID" id="1475548"/>
<dbReference type="AlphaFoldDB" id="A0A832WA17"/>
<dbReference type="Pfam" id="PF13847">
    <property type="entry name" value="Methyltransf_31"/>
    <property type="match status" value="1"/>
</dbReference>
<accession>A0A832WA17</accession>
<dbReference type="InterPro" id="IPR025714">
    <property type="entry name" value="Methyltranfer_dom"/>
</dbReference>
<feature type="coiled-coil region" evidence="1">
    <location>
        <begin position="85"/>
        <end position="112"/>
    </location>
</feature>
<dbReference type="EMBL" id="DUJU01000079">
    <property type="protein sequence ID" value="HIH93800.1"/>
    <property type="molecule type" value="Genomic_DNA"/>
</dbReference>
<dbReference type="Gene3D" id="3.40.50.150">
    <property type="entry name" value="Vaccinia Virus protein VP39"/>
    <property type="match status" value="1"/>
</dbReference>
<protein>
    <submittedName>
        <fullName evidence="3">Methyltransferase domain-containing protein</fullName>
    </submittedName>
</protein>
<proteinExistence type="predicted"/>
<dbReference type="CDD" id="cd02440">
    <property type="entry name" value="AdoMet_MTases"/>
    <property type="match status" value="1"/>
</dbReference>
<keyword evidence="1" id="KW-0175">Coiled coil</keyword>
<dbReference type="SUPFAM" id="SSF53335">
    <property type="entry name" value="S-adenosyl-L-methionine-dependent methyltransferases"/>
    <property type="match status" value="1"/>
</dbReference>
<keyword evidence="3" id="KW-0489">Methyltransferase</keyword>
<dbReference type="PANTHER" id="PTHR42912">
    <property type="entry name" value="METHYLTRANSFERASE"/>
    <property type="match status" value="1"/>
</dbReference>
<evidence type="ECO:0000313" key="4">
    <source>
        <dbReference type="Proteomes" id="UP000600774"/>
    </source>
</evidence>
<dbReference type="Proteomes" id="UP000600774">
    <property type="component" value="Unassembled WGS sequence"/>
</dbReference>